<protein>
    <submittedName>
        <fullName evidence="1">Uncharacterized protein</fullName>
    </submittedName>
</protein>
<dbReference type="AlphaFoldDB" id="A0A540MF50"/>
<comment type="caution">
    <text evidence="1">The sequence shown here is derived from an EMBL/GenBank/DDBJ whole genome shotgun (WGS) entry which is preliminary data.</text>
</comment>
<dbReference type="Proteomes" id="UP000315295">
    <property type="component" value="Unassembled WGS sequence"/>
</dbReference>
<name>A0A540MF50_MALBA</name>
<dbReference type="EMBL" id="VIEB01000274">
    <property type="protein sequence ID" value="TQD97354.1"/>
    <property type="molecule type" value="Genomic_DNA"/>
</dbReference>
<evidence type="ECO:0000313" key="2">
    <source>
        <dbReference type="Proteomes" id="UP000315295"/>
    </source>
</evidence>
<keyword evidence="2" id="KW-1185">Reference proteome</keyword>
<evidence type="ECO:0000313" key="1">
    <source>
        <dbReference type="EMBL" id="TQD97354.1"/>
    </source>
</evidence>
<accession>A0A540MF50</accession>
<proteinExistence type="predicted"/>
<sequence>MLAHSIPFQGEENEERSAVYSHFQIRRQLGFDQGVPMSFPAEVDTSFNNLFWSFVYASLECFCLFEYITN</sequence>
<gene>
    <name evidence="1" type="ORF">C1H46_017056</name>
</gene>
<reference evidence="1 2" key="1">
    <citation type="journal article" date="2019" name="G3 (Bethesda)">
        <title>Sequencing of a Wild Apple (Malus baccata) Genome Unravels the Differences Between Cultivated and Wild Apple Species Regarding Disease Resistance and Cold Tolerance.</title>
        <authorList>
            <person name="Chen X."/>
        </authorList>
    </citation>
    <scope>NUCLEOTIDE SEQUENCE [LARGE SCALE GENOMIC DNA]</scope>
    <source>
        <strain evidence="2">cv. Shandingzi</strain>
        <tissue evidence="1">Leaves</tissue>
    </source>
</reference>
<organism evidence="1 2">
    <name type="scientific">Malus baccata</name>
    <name type="common">Siberian crab apple</name>
    <name type="synonym">Pyrus baccata</name>
    <dbReference type="NCBI Taxonomy" id="106549"/>
    <lineage>
        <taxon>Eukaryota</taxon>
        <taxon>Viridiplantae</taxon>
        <taxon>Streptophyta</taxon>
        <taxon>Embryophyta</taxon>
        <taxon>Tracheophyta</taxon>
        <taxon>Spermatophyta</taxon>
        <taxon>Magnoliopsida</taxon>
        <taxon>eudicotyledons</taxon>
        <taxon>Gunneridae</taxon>
        <taxon>Pentapetalae</taxon>
        <taxon>rosids</taxon>
        <taxon>fabids</taxon>
        <taxon>Rosales</taxon>
        <taxon>Rosaceae</taxon>
        <taxon>Amygdaloideae</taxon>
        <taxon>Maleae</taxon>
        <taxon>Malus</taxon>
    </lineage>
</organism>